<dbReference type="RefSeq" id="WP_142787932.1">
    <property type="nucleotide sequence ID" value="NZ_VHJK01000001.1"/>
</dbReference>
<keyword evidence="1" id="KW-0808">Transferase</keyword>
<reference evidence="1 2" key="1">
    <citation type="submission" date="2019-06" db="EMBL/GenBank/DDBJ databases">
        <title>Erythrobacter insulae sp. nov., isolated from a tidal flat.</title>
        <authorList>
            <person name="Yoon J.-H."/>
        </authorList>
    </citation>
    <scope>NUCLEOTIDE SEQUENCE [LARGE SCALE GENOMIC DNA]</scope>
    <source>
        <strain evidence="1 2">JBTF-M21</strain>
    </source>
</reference>
<accession>A0A547PBZ9</accession>
<name>A0A547PBZ9_9SPHN</name>
<dbReference type="OrthoDB" id="9777638at2"/>
<protein>
    <submittedName>
        <fullName evidence="1">Class I SAM-dependent methyltransferase</fullName>
    </submittedName>
</protein>
<comment type="caution">
    <text evidence="1">The sequence shown here is derived from an EMBL/GenBank/DDBJ whole genome shotgun (WGS) entry which is preliminary data.</text>
</comment>
<dbReference type="Pfam" id="PF13489">
    <property type="entry name" value="Methyltransf_23"/>
    <property type="match status" value="1"/>
</dbReference>
<organism evidence="1 2">
    <name type="scientific">Erythrobacter insulae</name>
    <dbReference type="NCBI Taxonomy" id="2584124"/>
    <lineage>
        <taxon>Bacteria</taxon>
        <taxon>Pseudomonadati</taxon>
        <taxon>Pseudomonadota</taxon>
        <taxon>Alphaproteobacteria</taxon>
        <taxon>Sphingomonadales</taxon>
        <taxon>Erythrobacteraceae</taxon>
        <taxon>Erythrobacter/Porphyrobacter group</taxon>
        <taxon>Erythrobacter</taxon>
    </lineage>
</organism>
<dbReference type="CDD" id="cd02440">
    <property type="entry name" value="AdoMet_MTases"/>
    <property type="match status" value="1"/>
</dbReference>
<evidence type="ECO:0000313" key="2">
    <source>
        <dbReference type="Proteomes" id="UP000316343"/>
    </source>
</evidence>
<proteinExistence type="predicted"/>
<dbReference type="GO" id="GO:0032259">
    <property type="term" value="P:methylation"/>
    <property type="evidence" value="ECO:0007669"/>
    <property type="project" value="UniProtKB-KW"/>
</dbReference>
<keyword evidence="2" id="KW-1185">Reference proteome</keyword>
<dbReference type="Proteomes" id="UP000316343">
    <property type="component" value="Unassembled WGS sequence"/>
</dbReference>
<dbReference type="AlphaFoldDB" id="A0A547PBZ9"/>
<dbReference type="Gene3D" id="3.40.50.150">
    <property type="entry name" value="Vaccinia Virus protein VP39"/>
    <property type="match status" value="1"/>
</dbReference>
<dbReference type="EMBL" id="VHJK01000001">
    <property type="protein sequence ID" value="TRD11659.1"/>
    <property type="molecule type" value="Genomic_DNA"/>
</dbReference>
<gene>
    <name evidence="1" type="ORF">FGU71_07120</name>
</gene>
<sequence length="331" mass="36732">MALPKSVHADRFVDQTQCLFCGSTELSAFIDGVQDWYFRASDKTFAFSRCDECASLVLDKRPDGDAIAQAYAGYYTHDTSIQPIRHSGLLQKLWGRARNGYINARFSCSPSLVDRVGAHLISAFPVRRERLEMEYRRLPETRSAVLDYGCGNGDFLAKARSLGHEVMGVDFDPEAVDLVRSRGLPACLVDAIEDKAFSRSFDHITANHVIEHVSDPRALIANFAKWLKPGGSIFMELPNARARGIAEHGNFWRGFEAPRHFALPTFDALKTALVNAGFANVSRIVRKDVRKSMDQIALSMIAEVGSQSKNLPVDLSLDEEEFITITAVSGD</sequence>
<dbReference type="SUPFAM" id="SSF53335">
    <property type="entry name" value="S-adenosyl-L-methionine-dependent methyltransferases"/>
    <property type="match status" value="1"/>
</dbReference>
<keyword evidence="1" id="KW-0489">Methyltransferase</keyword>
<dbReference type="InterPro" id="IPR029063">
    <property type="entry name" value="SAM-dependent_MTases_sf"/>
</dbReference>
<evidence type="ECO:0000313" key="1">
    <source>
        <dbReference type="EMBL" id="TRD11659.1"/>
    </source>
</evidence>
<dbReference type="PANTHER" id="PTHR43861">
    <property type="entry name" value="TRANS-ACONITATE 2-METHYLTRANSFERASE-RELATED"/>
    <property type="match status" value="1"/>
</dbReference>
<dbReference type="GO" id="GO:0008168">
    <property type="term" value="F:methyltransferase activity"/>
    <property type="evidence" value="ECO:0007669"/>
    <property type="project" value="UniProtKB-KW"/>
</dbReference>